<dbReference type="HOGENOM" id="CLU_115346_0_0_10"/>
<evidence type="ECO:0008006" key="4">
    <source>
        <dbReference type="Google" id="ProtNLM"/>
    </source>
</evidence>
<feature type="signal peptide" evidence="1">
    <location>
        <begin position="1"/>
        <end position="22"/>
    </location>
</feature>
<evidence type="ECO:0000313" key="3">
    <source>
        <dbReference type="Proteomes" id="UP000001635"/>
    </source>
</evidence>
<feature type="chain" id="PRO_5003401100" description="Secretion system C-terminal sorting domain-containing protein" evidence="1">
    <location>
        <begin position="23"/>
        <end position="195"/>
    </location>
</feature>
<dbReference type="eggNOG" id="ENOG5032WVK">
    <property type="taxonomic scope" value="Bacteria"/>
</dbReference>
<proteinExistence type="predicted"/>
<dbReference type="STRING" id="880070.Cycma_2231"/>
<dbReference type="RefSeq" id="WP_014020266.1">
    <property type="nucleotide sequence ID" value="NC_015914.1"/>
</dbReference>
<organism evidence="2 3">
    <name type="scientific">Cyclobacterium marinum (strain ATCC 25205 / DSM 745 / LMG 13164 / NCIMB 1802)</name>
    <name type="common">Flectobacillus marinus</name>
    <dbReference type="NCBI Taxonomy" id="880070"/>
    <lineage>
        <taxon>Bacteria</taxon>
        <taxon>Pseudomonadati</taxon>
        <taxon>Bacteroidota</taxon>
        <taxon>Cytophagia</taxon>
        <taxon>Cytophagales</taxon>
        <taxon>Cyclobacteriaceae</taxon>
        <taxon>Cyclobacterium</taxon>
    </lineage>
</organism>
<dbReference type="Proteomes" id="UP000001635">
    <property type="component" value="Chromosome"/>
</dbReference>
<dbReference type="EMBL" id="CP002955">
    <property type="protein sequence ID" value="AEL25973.1"/>
    <property type="molecule type" value="Genomic_DNA"/>
</dbReference>
<sequence>MKNILKSSAIAALMLVSLTSMAEEPSTSLTKGSEATSLVFKMNAPSQASSVSISDENGHTLFYEYVMDTDYSKLFNLKNLHSGTYHLNVNNEASTIVYSVAIKDKMVTSINKIESITPSVFEEEGQKVHLNLENKDLSKVNIKIQNEADAQFFGETLISQANIVKTFNFEKANKGNYTITVKDGKKVYQKNIHVN</sequence>
<gene>
    <name evidence="2" type="ordered locus">Cycma_2231</name>
</gene>
<dbReference type="OrthoDB" id="1122048at2"/>
<evidence type="ECO:0000313" key="2">
    <source>
        <dbReference type="EMBL" id="AEL25973.1"/>
    </source>
</evidence>
<reference evidence="3" key="1">
    <citation type="submission" date="2011-07" db="EMBL/GenBank/DDBJ databases">
        <title>The complete genome of Cyclobacterium marinum DSM 745.</title>
        <authorList>
            <person name="Lucas S."/>
            <person name="Han J."/>
            <person name="Lapidus A."/>
            <person name="Bruce D."/>
            <person name="Goodwin L."/>
            <person name="Pitluck S."/>
            <person name="Peters L."/>
            <person name="Kyrpides N."/>
            <person name="Mavromatis K."/>
            <person name="Ivanova N."/>
            <person name="Ovchinnikova G."/>
            <person name="Chertkov O."/>
            <person name="Detter J.C."/>
            <person name="Tapia R."/>
            <person name="Han C."/>
            <person name="Land M."/>
            <person name="Hauser L."/>
            <person name="Markowitz V."/>
            <person name="Cheng J.-F."/>
            <person name="Hugenholtz P."/>
            <person name="Woyke T."/>
            <person name="Wu D."/>
            <person name="Tindall B."/>
            <person name="Schuetze A."/>
            <person name="Brambilla E."/>
            <person name="Klenk H.-P."/>
            <person name="Eisen J.A."/>
        </authorList>
    </citation>
    <scope>NUCLEOTIDE SEQUENCE [LARGE SCALE GENOMIC DNA]</scope>
    <source>
        <strain evidence="3">ATCC 25205 / DSM 745 / LMG 13164 / NCIMB 1802</strain>
    </source>
</reference>
<dbReference type="KEGG" id="cmr:Cycma_2231"/>
<dbReference type="Gene3D" id="2.60.40.3080">
    <property type="match status" value="1"/>
</dbReference>
<name>G0J4X9_CYCMS</name>
<keyword evidence="1" id="KW-0732">Signal</keyword>
<evidence type="ECO:0000256" key="1">
    <source>
        <dbReference type="SAM" id="SignalP"/>
    </source>
</evidence>
<keyword evidence="3" id="KW-1185">Reference proteome</keyword>
<dbReference type="AlphaFoldDB" id="G0J4X9"/>
<accession>G0J4X9</accession>
<protein>
    <recommendedName>
        <fullName evidence="4">Secretion system C-terminal sorting domain-containing protein</fullName>
    </recommendedName>
</protein>